<dbReference type="PRINTS" id="PR00952">
    <property type="entry name" value="TYPE3IMQPROT"/>
</dbReference>
<evidence type="ECO:0000313" key="9">
    <source>
        <dbReference type="EMBL" id="VVE63637.1"/>
    </source>
</evidence>
<dbReference type="OrthoDB" id="9806440at2"/>
<name>A0A5E4ZSA0_9BURK</name>
<dbReference type="AlphaFoldDB" id="A0A5E4ZSA0"/>
<keyword evidence="7 8" id="KW-0472">Membrane</keyword>
<evidence type="ECO:0000256" key="7">
    <source>
        <dbReference type="ARBA" id="ARBA00023136"/>
    </source>
</evidence>
<evidence type="ECO:0000256" key="2">
    <source>
        <dbReference type="ARBA" id="ARBA00006156"/>
    </source>
</evidence>
<proteinExistence type="inferred from homology"/>
<evidence type="ECO:0000313" key="10">
    <source>
        <dbReference type="Proteomes" id="UP000414136"/>
    </source>
</evidence>
<evidence type="ECO:0000256" key="6">
    <source>
        <dbReference type="ARBA" id="ARBA00023026"/>
    </source>
</evidence>
<dbReference type="NCBIfam" id="NF011861">
    <property type="entry name" value="PRK15333.1"/>
    <property type="match status" value="1"/>
</dbReference>
<evidence type="ECO:0000256" key="8">
    <source>
        <dbReference type="SAM" id="Phobius"/>
    </source>
</evidence>
<comment type="similarity">
    <text evidence="2">Belongs to the FliQ/MopD/SpaQ family.</text>
</comment>
<dbReference type="GO" id="GO:0009306">
    <property type="term" value="P:protein secretion"/>
    <property type="evidence" value="ECO:0007669"/>
    <property type="project" value="InterPro"/>
</dbReference>
<keyword evidence="4 8" id="KW-0812">Transmembrane</keyword>
<reference evidence="9 10" key="1">
    <citation type="submission" date="2019-08" db="EMBL/GenBank/DDBJ databases">
        <authorList>
            <person name="Peeters C."/>
        </authorList>
    </citation>
    <scope>NUCLEOTIDE SEQUENCE [LARGE SCALE GENOMIC DNA]</scope>
    <source>
        <strain evidence="9 10">LMG 31118</strain>
    </source>
</reference>
<accession>A0A5E4ZSA0</accession>
<dbReference type="RefSeq" id="WP_150624210.1">
    <property type="nucleotide sequence ID" value="NZ_CABPSQ010000002.1"/>
</dbReference>
<feature type="transmembrane region" description="Helical" evidence="8">
    <location>
        <begin position="12"/>
        <end position="34"/>
    </location>
</feature>
<evidence type="ECO:0000256" key="1">
    <source>
        <dbReference type="ARBA" id="ARBA00004651"/>
    </source>
</evidence>
<evidence type="ECO:0000256" key="5">
    <source>
        <dbReference type="ARBA" id="ARBA00022989"/>
    </source>
</evidence>
<organism evidence="9 10">
    <name type="scientific">Pandoraea captiosa</name>
    <dbReference type="NCBI Taxonomy" id="2508302"/>
    <lineage>
        <taxon>Bacteria</taxon>
        <taxon>Pseudomonadati</taxon>
        <taxon>Pseudomonadota</taxon>
        <taxon>Betaproteobacteria</taxon>
        <taxon>Burkholderiales</taxon>
        <taxon>Burkholderiaceae</taxon>
        <taxon>Pandoraea</taxon>
    </lineage>
</organism>
<keyword evidence="5 8" id="KW-1133">Transmembrane helix</keyword>
<keyword evidence="6" id="KW-0843">Virulence</keyword>
<dbReference type="EMBL" id="CABPSQ010000002">
    <property type="protein sequence ID" value="VVE63637.1"/>
    <property type="molecule type" value="Genomic_DNA"/>
</dbReference>
<dbReference type="Proteomes" id="UP000414136">
    <property type="component" value="Unassembled WGS sequence"/>
</dbReference>
<dbReference type="NCBIfam" id="TIGR01403">
    <property type="entry name" value="fliQ_rel_III"/>
    <property type="match status" value="1"/>
</dbReference>
<feature type="transmembrane region" description="Helical" evidence="8">
    <location>
        <begin position="54"/>
        <end position="77"/>
    </location>
</feature>
<dbReference type="PANTHER" id="PTHR34040:SF7">
    <property type="entry name" value="SURFACE PRESENTATION OF ANTIGENS PROTEIN SPAQ"/>
    <property type="match status" value="1"/>
</dbReference>
<dbReference type="PANTHER" id="PTHR34040">
    <property type="entry name" value="FLAGELLAR BIOSYNTHETIC PROTEIN FLIQ"/>
    <property type="match status" value="1"/>
</dbReference>
<keyword evidence="10" id="KW-1185">Reference proteome</keyword>
<sequence>MLDNLIFAGNRALYLVLVLSAGPVAVATLVGVAIGLLQTVTQVQEQTLPFGLKLLAVSMSLFLLADWYGETLVAFGADMMRLAMAGKA</sequence>
<protein>
    <submittedName>
        <fullName evidence="9">EscS/YscS/HrcS family type III secretion system export apparatus protein</fullName>
    </submittedName>
</protein>
<comment type="subcellular location">
    <subcellularLocation>
        <location evidence="1">Cell membrane</location>
        <topology evidence="1">Multi-pass membrane protein</topology>
    </subcellularLocation>
</comment>
<dbReference type="GO" id="GO:0005886">
    <property type="term" value="C:plasma membrane"/>
    <property type="evidence" value="ECO:0007669"/>
    <property type="project" value="UniProtKB-SubCell"/>
</dbReference>
<evidence type="ECO:0000256" key="4">
    <source>
        <dbReference type="ARBA" id="ARBA00022692"/>
    </source>
</evidence>
<dbReference type="InterPro" id="IPR002191">
    <property type="entry name" value="Bac_export_3"/>
</dbReference>
<dbReference type="Pfam" id="PF01313">
    <property type="entry name" value="Bac_export_3"/>
    <property type="match status" value="1"/>
</dbReference>
<keyword evidence="3" id="KW-1003">Cell membrane</keyword>
<dbReference type="InterPro" id="IPR006306">
    <property type="entry name" value="T3SS_HrpO"/>
</dbReference>
<gene>
    <name evidence="9" type="ORF">PCA31118_01337</name>
</gene>
<evidence type="ECO:0000256" key="3">
    <source>
        <dbReference type="ARBA" id="ARBA00022475"/>
    </source>
</evidence>